<keyword evidence="3" id="KW-1185">Reference proteome</keyword>
<evidence type="ECO:0000313" key="2">
    <source>
        <dbReference type="EMBL" id="MBZ7987045.1"/>
    </source>
</evidence>
<dbReference type="Pfam" id="PF10262">
    <property type="entry name" value="Rdx"/>
    <property type="match status" value="1"/>
</dbReference>
<dbReference type="InterPro" id="IPR011893">
    <property type="entry name" value="Selenoprotein_Rdx-typ"/>
</dbReference>
<comment type="caution">
    <text evidence="2">The sequence shown here is derived from an EMBL/GenBank/DDBJ whole genome shotgun (WGS) entry which is preliminary data.</text>
</comment>
<dbReference type="Gene3D" id="3.40.30.10">
    <property type="entry name" value="Glutaredoxin"/>
    <property type="match status" value="1"/>
</dbReference>
<name>A0ABS7WQK7_9BACT</name>
<dbReference type="EMBL" id="JACGBB010000004">
    <property type="protein sequence ID" value="MBZ7987045.1"/>
    <property type="molecule type" value="Genomic_DNA"/>
</dbReference>
<evidence type="ECO:0000256" key="1">
    <source>
        <dbReference type="ARBA" id="ARBA00023284"/>
    </source>
</evidence>
<reference evidence="2 3" key="1">
    <citation type="submission" date="2020-07" db="EMBL/GenBank/DDBJ databases">
        <title>Transfer of Campylobacter canadensis to the novel genus Avispirillum gen. nov., that also includes two novel species recovered from migratory waterfowl: Avispirillum anseris sp. nov. and Avispirillum brantae sp. nov.</title>
        <authorList>
            <person name="Miller W.G."/>
            <person name="Chapman M.H."/>
            <person name="Yee E."/>
            <person name="Inglis G.D."/>
        </authorList>
    </citation>
    <scope>NUCLEOTIDE SEQUENCE [LARGE SCALE GENOMIC DNA]</scope>
    <source>
        <strain evidence="2 3">L283</strain>
    </source>
</reference>
<sequence>MGSFDGISVEFQIGSKGDFIIMLDSEVIYSKKDLIACDSERFPYENEITSLIKAYKRI</sequence>
<protein>
    <recommendedName>
        <fullName evidence="4">Rdx family protein</fullName>
    </recommendedName>
</protein>
<evidence type="ECO:0000313" key="3">
    <source>
        <dbReference type="Proteomes" id="UP000786183"/>
    </source>
</evidence>
<keyword evidence="1" id="KW-0676">Redox-active center</keyword>
<gene>
    <name evidence="2" type="ORF">AVCANL283_02785</name>
</gene>
<accession>A0ABS7WQK7</accession>
<organism evidence="2 3">
    <name type="scientific">Campylobacter canadensis</name>
    <dbReference type="NCBI Taxonomy" id="449520"/>
    <lineage>
        <taxon>Bacteria</taxon>
        <taxon>Pseudomonadati</taxon>
        <taxon>Campylobacterota</taxon>
        <taxon>Epsilonproteobacteria</taxon>
        <taxon>Campylobacterales</taxon>
        <taxon>Campylobacteraceae</taxon>
        <taxon>Campylobacter</taxon>
    </lineage>
</organism>
<proteinExistence type="predicted"/>
<dbReference type="Proteomes" id="UP000786183">
    <property type="component" value="Unassembled WGS sequence"/>
</dbReference>
<evidence type="ECO:0008006" key="4">
    <source>
        <dbReference type="Google" id="ProtNLM"/>
    </source>
</evidence>